<evidence type="ECO:0000313" key="3">
    <source>
        <dbReference type="Proteomes" id="UP001165069"/>
    </source>
</evidence>
<sequence>MPSAHDLTIRVDELLEAGDRIVMLGYYEGAPKATGKRFRAQVAHVWTLAQGKVRRFQQYTDTFQLAESLQP</sequence>
<evidence type="ECO:0000313" key="2">
    <source>
        <dbReference type="EMBL" id="GLH72865.1"/>
    </source>
</evidence>
<feature type="domain" description="SnoaL-like" evidence="1">
    <location>
        <begin position="5"/>
        <end position="55"/>
    </location>
</feature>
<gene>
    <name evidence="2" type="ORF">GETHLI_13670</name>
</gene>
<dbReference type="PANTHER" id="PTHR41252">
    <property type="entry name" value="BLR2505 PROTEIN"/>
    <property type="match status" value="1"/>
</dbReference>
<evidence type="ECO:0000259" key="1">
    <source>
        <dbReference type="Pfam" id="PF12680"/>
    </source>
</evidence>
<comment type="caution">
    <text evidence="2">The sequence shown here is derived from an EMBL/GenBank/DDBJ whole genome shotgun (WGS) entry which is preliminary data.</text>
</comment>
<accession>A0ABQ5QDE8</accession>
<keyword evidence="3" id="KW-1185">Reference proteome</keyword>
<dbReference type="Proteomes" id="UP001165069">
    <property type="component" value="Unassembled WGS sequence"/>
</dbReference>
<dbReference type="Pfam" id="PF12680">
    <property type="entry name" value="SnoaL_2"/>
    <property type="match status" value="1"/>
</dbReference>
<organism evidence="2 3">
    <name type="scientific">Geothrix limicola</name>
    <dbReference type="NCBI Taxonomy" id="2927978"/>
    <lineage>
        <taxon>Bacteria</taxon>
        <taxon>Pseudomonadati</taxon>
        <taxon>Acidobacteriota</taxon>
        <taxon>Holophagae</taxon>
        <taxon>Holophagales</taxon>
        <taxon>Holophagaceae</taxon>
        <taxon>Geothrix</taxon>
    </lineage>
</organism>
<reference evidence="2 3" key="1">
    <citation type="journal article" date="2023" name="Antonie Van Leeuwenhoek">
        <title>Mesoterricola silvestris gen. nov., sp. nov., Mesoterricola sediminis sp. nov., Geothrix oryzae sp. nov., Geothrix edaphica sp. nov., Geothrix rubra sp. nov., and Geothrix limicola sp. nov., six novel members of Acidobacteriota isolated from soils.</title>
        <authorList>
            <person name="Itoh H."/>
            <person name="Sugisawa Y."/>
            <person name="Mise K."/>
            <person name="Xu Z."/>
            <person name="Kuniyasu M."/>
            <person name="Ushijima N."/>
            <person name="Kawano K."/>
            <person name="Kobayashi E."/>
            <person name="Shiratori Y."/>
            <person name="Masuda Y."/>
            <person name="Senoo K."/>
        </authorList>
    </citation>
    <scope>NUCLEOTIDE SEQUENCE [LARGE SCALE GENOMIC DNA]</scope>
    <source>
        <strain evidence="2 3">Red804</strain>
    </source>
</reference>
<dbReference type="Gene3D" id="3.10.450.50">
    <property type="match status" value="1"/>
</dbReference>
<dbReference type="RefSeq" id="WP_285573079.1">
    <property type="nucleotide sequence ID" value="NZ_BSDE01000002.1"/>
</dbReference>
<proteinExistence type="predicted"/>
<dbReference type="EMBL" id="BSDE01000002">
    <property type="protein sequence ID" value="GLH72865.1"/>
    <property type="molecule type" value="Genomic_DNA"/>
</dbReference>
<dbReference type="SUPFAM" id="SSF54427">
    <property type="entry name" value="NTF2-like"/>
    <property type="match status" value="1"/>
</dbReference>
<protein>
    <recommendedName>
        <fullName evidence="1">SnoaL-like domain-containing protein</fullName>
    </recommendedName>
</protein>
<dbReference type="InterPro" id="IPR032710">
    <property type="entry name" value="NTF2-like_dom_sf"/>
</dbReference>
<dbReference type="InterPro" id="IPR037401">
    <property type="entry name" value="SnoaL-like"/>
</dbReference>
<dbReference type="PANTHER" id="PTHR41252:SF1">
    <property type="entry name" value="BLR2505 PROTEIN"/>
    <property type="match status" value="1"/>
</dbReference>
<name>A0ABQ5QDE8_9BACT</name>